<feature type="coiled-coil region" evidence="3">
    <location>
        <begin position="227"/>
        <end position="254"/>
    </location>
</feature>
<dbReference type="EMBL" id="CAJVPI010000062">
    <property type="protein sequence ID" value="CAG8470385.1"/>
    <property type="molecule type" value="Genomic_DNA"/>
</dbReference>
<gene>
    <name evidence="5" type="ORF">PBRASI_LOCUS1041</name>
</gene>
<keyword evidence="3" id="KW-0175">Coiled coil</keyword>
<dbReference type="Pfam" id="PF01079">
    <property type="entry name" value="Hint"/>
    <property type="match status" value="1"/>
</dbReference>
<sequence>MHLPLIIILGKTGAGKSTLGNLLLHGDSEEETFKVGHGADSGTQDFESHEVVIEDQKYFICDTPGFLDTRDDVSIGRTFEVFRQNLQSISEIKAFLLVLELGRMTAEQKSLIEGMSTFLGEKAKRNTILVFTHLSNPENMMRDDVVEKELHELQRKLLNETKNGFVSYASPHLYKYLGQHFDSNTKRLKTMISKMESITGNDIIHMDPDGACKVLEQTELKKRVEVLEGRLKDIDNLKKDHESMKEEFQKFREKDNTPAPQSECFDLNTRVLLENNEYIPMKDVRLGDRICSGMQNGKLQFSEVYLITHHEEIATTEYLKIGYNSGSESGVLRLTASHHIFVNGDRTTDFAHNLKPLESKILVFNGLYLGTGKELTLVTVTSVTRVRG</sequence>
<dbReference type="PROSITE" id="PS50817">
    <property type="entry name" value="INTEIN_N_TER"/>
    <property type="match status" value="1"/>
</dbReference>
<dbReference type="InterPro" id="IPR006141">
    <property type="entry name" value="Intein_N"/>
</dbReference>
<dbReference type="GO" id="GO:0005525">
    <property type="term" value="F:GTP binding"/>
    <property type="evidence" value="ECO:0007669"/>
    <property type="project" value="UniProtKB-KW"/>
</dbReference>
<dbReference type="InterPro" id="IPR045058">
    <property type="entry name" value="GIMA/IAN/Toc"/>
</dbReference>
<dbReference type="InterPro" id="IPR006703">
    <property type="entry name" value="G_AIG1"/>
</dbReference>
<dbReference type="SUPFAM" id="SSF51294">
    <property type="entry name" value="Hedgehog/intein (Hint) domain"/>
    <property type="match status" value="1"/>
</dbReference>
<keyword evidence="1" id="KW-0547">Nucleotide-binding</keyword>
<reference evidence="5" key="1">
    <citation type="submission" date="2021-06" db="EMBL/GenBank/DDBJ databases">
        <authorList>
            <person name="Kallberg Y."/>
            <person name="Tangrot J."/>
            <person name="Rosling A."/>
        </authorList>
    </citation>
    <scope>NUCLEOTIDE SEQUENCE</scope>
    <source>
        <strain evidence="5">BR232B</strain>
    </source>
</reference>
<evidence type="ECO:0000256" key="1">
    <source>
        <dbReference type="ARBA" id="ARBA00022741"/>
    </source>
</evidence>
<dbReference type="Gene3D" id="2.170.16.10">
    <property type="entry name" value="Hedgehog/Intein (Hint) domain"/>
    <property type="match status" value="1"/>
</dbReference>
<dbReference type="OrthoDB" id="8954335at2759"/>
<dbReference type="CDD" id="cd00081">
    <property type="entry name" value="Hint"/>
    <property type="match status" value="1"/>
</dbReference>
<dbReference type="Gene3D" id="3.40.50.300">
    <property type="entry name" value="P-loop containing nucleotide triphosphate hydrolases"/>
    <property type="match status" value="1"/>
</dbReference>
<evidence type="ECO:0000256" key="3">
    <source>
        <dbReference type="SAM" id="Coils"/>
    </source>
</evidence>
<evidence type="ECO:0000256" key="2">
    <source>
        <dbReference type="ARBA" id="ARBA00023134"/>
    </source>
</evidence>
<dbReference type="PANTHER" id="PTHR10903:SF184">
    <property type="entry name" value="GTP-BINDING PROTEIN A"/>
    <property type="match status" value="1"/>
</dbReference>
<dbReference type="AlphaFoldDB" id="A0A9N8Z780"/>
<name>A0A9N8Z780_9GLOM</name>
<dbReference type="InterPro" id="IPR036844">
    <property type="entry name" value="Hint_dom_sf"/>
</dbReference>
<dbReference type="PANTHER" id="PTHR10903">
    <property type="entry name" value="GTPASE, IMAP FAMILY MEMBER-RELATED"/>
    <property type="match status" value="1"/>
</dbReference>
<proteinExistence type="predicted"/>
<protein>
    <submittedName>
        <fullName evidence="5">6613_t:CDS:1</fullName>
    </submittedName>
</protein>
<comment type="caution">
    <text evidence="5">The sequence shown here is derived from an EMBL/GenBank/DDBJ whole genome shotgun (WGS) entry which is preliminary data.</text>
</comment>
<dbReference type="InterPro" id="IPR001767">
    <property type="entry name" value="Hedgehog_Hint"/>
</dbReference>
<dbReference type="InterPro" id="IPR003587">
    <property type="entry name" value="Hint_dom_N"/>
</dbReference>
<evidence type="ECO:0000313" key="5">
    <source>
        <dbReference type="EMBL" id="CAG8470385.1"/>
    </source>
</evidence>
<dbReference type="SUPFAM" id="SSF52540">
    <property type="entry name" value="P-loop containing nucleoside triphosphate hydrolases"/>
    <property type="match status" value="1"/>
</dbReference>
<keyword evidence="2" id="KW-0342">GTP-binding</keyword>
<dbReference type="Proteomes" id="UP000789739">
    <property type="component" value="Unassembled WGS sequence"/>
</dbReference>
<feature type="domain" description="Hint" evidence="4">
    <location>
        <begin position="262"/>
        <end position="364"/>
    </location>
</feature>
<dbReference type="GO" id="GO:0016540">
    <property type="term" value="P:protein autoprocessing"/>
    <property type="evidence" value="ECO:0007669"/>
    <property type="project" value="InterPro"/>
</dbReference>
<dbReference type="InterPro" id="IPR027417">
    <property type="entry name" value="P-loop_NTPase"/>
</dbReference>
<organism evidence="5 6">
    <name type="scientific">Paraglomus brasilianum</name>
    <dbReference type="NCBI Taxonomy" id="144538"/>
    <lineage>
        <taxon>Eukaryota</taxon>
        <taxon>Fungi</taxon>
        <taxon>Fungi incertae sedis</taxon>
        <taxon>Mucoromycota</taxon>
        <taxon>Glomeromycotina</taxon>
        <taxon>Glomeromycetes</taxon>
        <taxon>Paraglomerales</taxon>
        <taxon>Paraglomeraceae</taxon>
        <taxon>Paraglomus</taxon>
    </lineage>
</organism>
<evidence type="ECO:0000259" key="4">
    <source>
        <dbReference type="SMART" id="SM00306"/>
    </source>
</evidence>
<keyword evidence="6" id="KW-1185">Reference proteome</keyword>
<accession>A0A9N8Z780</accession>
<dbReference type="Pfam" id="PF04548">
    <property type="entry name" value="AIG1"/>
    <property type="match status" value="1"/>
</dbReference>
<evidence type="ECO:0000313" key="6">
    <source>
        <dbReference type="Proteomes" id="UP000789739"/>
    </source>
</evidence>
<dbReference type="GO" id="GO:0016539">
    <property type="term" value="P:intein-mediated protein splicing"/>
    <property type="evidence" value="ECO:0007669"/>
    <property type="project" value="InterPro"/>
</dbReference>
<dbReference type="SMART" id="SM00306">
    <property type="entry name" value="HintN"/>
    <property type="match status" value="1"/>
</dbReference>